<dbReference type="RefSeq" id="WP_014244887.1">
    <property type="nucleotide sequence ID" value="NC_016620.1"/>
</dbReference>
<feature type="transmembrane region" description="Helical" evidence="1">
    <location>
        <begin position="41"/>
        <end position="59"/>
    </location>
</feature>
<evidence type="ECO:0000256" key="1">
    <source>
        <dbReference type="SAM" id="Phobius"/>
    </source>
</evidence>
<dbReference type="HOGENOM" id="CLU_2569103_0_0_7"/>
<dbReference type="KEGG" id="bmx:BMS_2311"/>
<gene>
    <name evidence="2" type="ordered locus">BMS_2311</name>
</gene>
<evidence type="ECO:0000313" key="3">
    <source>
        <dbReference type="Proteomes" id="UP000008963"/>
    </source>
</evidence>
<dbReference type="EMBL" id="FQ312005">
    <property type="protein sequence ID" value="CBW27110.1"/>
    <property type="molecule type" value="Genomic_DNA"/>
</dbReference>
<dbReference type="PATRIC" id="fig|862908.3.peg.2198"/>
<dbReference type="Proteomes" id="UP000008963">
    <property type="component" value="Chromosome"/>
</dbReference>
<dbReference type="AlphaFoldDB" id="E1X4D8"/>
<keyword evidence="1" id="KW-0472">Membrane</keyword>
<organism evidence="2 3">
    <name type="scientific">Halobacteriovorax marinus (strain ATCC BAA-682 / DSM 15412 / SJ)</name>
    <name type="common">Bacteriovorax marinus</name>
    <dbReference type="NCBI Taxonomy" id="862908"/>
    <lineage>
        <taxon>Bacteria</taxon>
        <taxon>Pseudomonadati</taxon>
        <taxon>Bdellovibrionota</taxon>
        <taxon>Bacteriovoracia</taxon>
        <taxon>Bacteriovoracales</taxon>
        <taxon>Halobacteriovoraceae</taxon>
        <taxon>Halobacteriovorax</taxon>
    </lineage>
</organism>
<keyword evidence="3" id="KW-1185">Reference proteome</keyword>
<proteinExistence type="predicted"/>
<protein>
    <submittedName>
        <fullName evidence="2">Membrane protein</fullName>
    </submittedName>
</protein>
<sequence>MSNETATKNVKVYETSIVPKGEEMVPARKHEMIASSIQIEVVHVLVFFIVLFGIFGGLWKAAVKAEKEEENKANSTGLNHK</sequence>
<evidence type="ECO:0000313" key="2">
    <source>
        <dbReference type="EMBL" id="CBW27110.1"/>
    </source>
</evidence>
<keyword evidence="1" id="KW-0812">Transmembrane</keyword>
<accession>E1X4D8</accession>
<keyword evidence="1" id="KW-1133">Transmembrane helix</keyword>
<dbReference type="OrthoDB" id="5296537at2"/>
<reference evidence="3" key="1">
    <citation type="journal article" date="2013" name="ISME J.">
        <title>A small predatory core genome in the divergent marine Bacteriovorax marinus SJ and the terrestrial Bdellovibrio bacteriovorus.</title>
        <authorList>
            <person name="Crossman L.C."/>
            <person name="Chen H."/>
            <person name="Cerdeno-Tarraga A.M."/>
            <person name="Brooks K."/>
            <person name="Quail M.A."/>
            <person name="Pineiro S.A."/>
            <person name="Hobley L."/>
            <person name="Sockett R.E."/>
            <person name="Bentley S.D."/>
            <person name="Parkhill J."/>
            <person name="Williams H.N."/>
            <person name="Stine O.C."/>
        </authorList>
    </citation>
    <scope>NUCLEOTIDE SEQUENCE [LARGE SCALE GENOMIC DNA]</scope>
    <source>
        <strain evidence="3">ATCC BAA-682 / DSM 15412 / SJ</strain>
    </source>
</reference>
<name>E1X4D8_HALMS</name>